<reference evidence="2 3" key="1">
    <citation type="submission" date="2020-01" db="EMBL/GenBank/DDBJ databases">
        <title>Genome analysis of Anaerocolumna sp. CBA3638.</title>
        <authorList>
            <person name="Kim J."/>
            <person name="Roh S.W."/>
        </authorList>
    </citation>
    <scope>NUCLEOTIDE SEQUENCE [LARGE SCALE GENOMIC DNA]</scope>
    <source>
        <strain evidence="2 3">CBA3638</strain>
    </source>
</reference>
<dbReference type="AlphaFoldDB" id="A0A6P1TSY2"/>
<organism evidence="2 3">
    <name type="scientific">Anaerocolumna sedimenticola</name>
    <dbReference type="NCBI Taxonomy" id="2696063"/>
    <lineage>
        <taxon>Bacteria</taxon>
        <taxon>Bacillati</taxon>
        <taxon>Bacillota</taxon>
        <taxon>Clostridia</taxon>
        <taxon>Lachnospirales</taxon>
        <taxon>Lachnospiraceae</taxon>
        <taxon>Anaerocolumna</taxon>
    </lineage>
</organism>
<dbReference type="PANTHER" id="PTHR42663">
    <property type="entry name" value="HYDROLASE C777.06C-RELATED-RELATED"/>
    <property type="match status" value="1"/>
</dbReference>
<name>A0A6P1TSY2_9FIRM</name>
<keyword evidence="2" id="KW-0378">Hydrolase</keyword>
<sequence length="281" mass="31758">MKLKIIGSGGCVSIPRPLCQCKVCTEAREKGFPYARCGCSLYVEDANILIDTPEDIAYALNNADVKKVAYILYSHIDPDHTMGMRVVEQLRLDWLANSIGVKCKNPITVASLPPIIKDLKFQGTKYGSALNYYESMNLISIQTFTSLDLNSIHIDLVPVDDSAGVTVFVFKEDLHKVIYAPCDVKPFPENDIFMDADCLVIGNTIVGDILKDGFILENNNPLRDELFVMEEIVKLKNKYHIKRVIITHLEEDWGKSYDDFLNLQKQFDGIEFAYDGLEINY</sequence>
<dbReference type="EMBL" id="CP048000">
    <property type="protein sequence ID" value="QHQ62836.1"/>
    <property type="molecule type" value="Genomic_DNA"/>
</dbReference>
<evidence type="ECO:0000259" key="1">
    <source>
        <dbReference type="Pfam" id="PF12706"/>
    </source>
</evidence>
<keyword evidence="3" id="KW-1185">Reference proteome</keyword>
<dbReference type="Gene3D" id="3.60.15.10">
    <property type="entry name" value="Ribonuclease Z/Hydroxyacylglutathione hydrolase-like"/>
    <property type="match status" value="1"/>
</dbReference>
<dbReference type="KEGG" id="anr:Ana3638_20335"/>
<protein>
    <submittedName>
        <fullName evidence="2">MBL fold metallo-hydrolase</fullName>
    </submittedName>
</protein>
<dbReference type="GO" id="GO:0016787">
    <property type="term" value="F:hydrolase activity"/>
    <property type="evidence" value="ECO:0007669"/>
    <property type="project" value="UniProtKB-KW"/>
</dbReference>
<dbReference type="RefSeq" id="WP_161839658.1">
    <property type="nucleotide sequence ID" value="NZ_CP048000.1"/>
</dbReference>
<dbReference type="InterPro" id="IPR036866">
    <property type="entry name" value="RibonucZ/Hydroxyglut_hydro"/>
</dbReference>
<dbReference type="SUPFAM" id="SSF56281">
    <property type="entry name" value="Metallo-hydrolase/oxidoreductase"/>
    <property type="match status" value="1"/>
</dbReference>
<dbReference type="Pfam" id="PF12706">
    <property type="entry name" value="Lactamase_B_2"/>
    <property type="match status" value="1"/>
</dbReference>
<proteinExistence type="predicted"/>
<accession>A0A6P1TSY2</accession>
<dbReference type="InterPro" id="IPR001279">
    <property type="entry name" value="Metallo-B-lactamas"/>
</dbReference>
<gene>
    <name evidence="2" type="ORF">Ana3638_20335</name>
</gene>
<feature type="domain" description="Metallo-beta-lactamase" evidence="1">
    <location>
        <begin position="47"/>
        <end position="248"/>
    </location>
</feature>
<dbReference type="Proteomes" id="UP000464314">
    <property type="component" value="Chromosome"/>
</dbReference>
<evidence type="ECO:0000313" key="2">
    <source>
        <dbReference type="EMBL" id="QHQ62836.1"/>
    </source>
</evidence>
<dbReference type="PANTHER" id="PTHR42663:SF6">
    <property type="entry name" value="HYDROLASE C777.06C-RELATED"/>
    <property type="match status" value="1"/>
</dbReference>
<evidence type="ECO:0000313" key="3">
    <source>
        <dbReference type="Proteomes" id="UP000464314"/>
    </source>
</evidence>